<reference evidence="1 2" key="1">
    <citation type="journal article" date="2015" name="Parasit. Vectors">
        <title>Draft genome of the scabies mite.</title>
        <authorList>
            <person name="Rider S.D.Jr."/>
            <person name="Morgan M.S."/>
            <person name="Arlian L.G."/>
        </authorList>
    </citation>
    <scope>NUCLEOTIDE SEQUENCE [LARGE SCALE GENOMIC DNA]</scope>
    <source>
        <strain evidence="1">Arlian Lab</strain>
    </source>
</reference>
<sequence length="657" mass="69830">MKTLILILSFVLSVNGKSIGVYDLHNELHNTANFDHRIIKYYGFDSIGAPYGEIDGDKEIPIPIKSVPEPGAIIGSSLITSAEDGKPIITLQQRSESIAVPVEVKPSVQEHSIPVESVISNIGESKSQPPSTVDQVPVEIPIPASSVVSEPIKHDVVSETSDIKVESNPVTVAKETGAAVPKTSEEIVVPEVTREIVPTIVEKSVKSVDQLSVSEVTSTKDSSHAAQSPIEHVKSIPIPVDVPVVSEIVAQPIETSMINVDTAKEISINSQKTDFARSLKEPIETSIPSTSYLSDHPDTPASASEPAIGVQTKIESIVSVPVQPVVPVSVETVSAPESNVHVVPVEHSSSIAVHHEPQSVVVIDAQPVVHNEQQPSVVVESQPIVQSEPQPIVLSEAQPVIAVVPQPAAVVQSESRVILESQASVHNEPQSSVVIGPQPVVHSVEPQTSVVVEPVPIAQSESHSVVLVESQPIVQNQPQPSSVVESQPIVQSEPQPVVLTKEQPVIVVEPQTIVHNEPQSSVVVESQPVVGSELGPVALAEPQTVVLTEVQPVIAIEPIVHTEPQAVVAVEPRPIEQIVVATKPEVAEIKSSAPEPISVDAILPRASAPEIKSVEQPNNIIHQAEPVEIAPVAFVPAFQSAQRISENPSQEVPLPSY</sequence>
<dbReference type="Proteomes" id="UP000616769">
    <property type="component" value="Unassembled WGS sequence"/>
</dbReference>
<evidence type="ECO:0000313" key="1">
    <source>
        <dbReference type="EMBL" id="KPL96860.1"/>
    </source>
</evidence>
<evidence type="ECO:0000313" key="2">
    <source>
        <dbReference type="Proteomes" id="UP000616769"/>
    </source>
</evidence>
<dbReference type="AlphaFoldDB" id="A0A131ZTG7"/>
<organism evidence="1 2">
    <name type="scientific">Sarcoptes scabiei</name>
    <name type="common">Itch mite</name>
    <name type="synonym">Acarus scabiei</name>
    <dbReference type="NCBI Taxonomy" id="52283"/>
    <lineage>
        <taxon>Eukaryota</taxon>
        <taxon>Metazoa</taxon>
        <taxon>Ecdysozoa</taxon>
        <taxon>Arthropoda</taxon>
        <taxon>Chelicerata</taxon>
        <taxon>Arachnida</taxon>
        <taxon>Acari</taxon>
        <taxon>Acariformes</taxon>
        <taxon>Sarcoptiformes</taxon>
        <taxon>Astigmata</taxon>
        <taxon>Psoroptidia</taxon>
        <taxon>Sarcoptoidea</taxon>
        <taxon>Sarcoptidae</taxon>
        <taxon>Sarcoptinae</taxon>
        <taxon>Sarcoptes</taxon>
    </lineage>
</organism>
<name>A0A131ZTG7_SARSC</name>
<accession>A0A131ZTG7</accession>
<comment type="caution">
    <text evidence="1">The sequence shown here is derived from an EMBL/GenBank/DDBJ whole genome shotgun (WGS) entry which is preliminary data.</text>
</comment>
<proteinExistence type="predicted"/>
<gene>
    <name evidence="1" type="ORF">QR98_0001890</name>
</gene>
<protein>
    <submittedName>
        <fullName evidence="1">Uncharacterized protein</fullName>
    </submittedName>
</protein>
<dbReference type="VEuPathDB" id="VectorBase:SSCA000758"/>
<dbReference type="EMBL" id="JXLN01000115">
    <property type="protein sequence ID" value="KPL96860.1"/>
    <property type="molecule type" value="Genomic_DNA"/>
</dbReference>